<name>A0A1F5X5R5_9BACT</name>
<dbReference type="AlphaFoldDB" id="A0A1F5X5R5"/>
<gene>
    <name evidence="2" type="ORF">A2924_02245</name>
</gene>
<evidence type="ECO:0000313" key="3">
    <source>
        <dbReference type="Proteomes" id="UP000178046"/>
    </source>
</evidence>
<organism evidence="2 3">
    <name type="scientific">Candidatus Giovannonibacteria bacterium RIFCSPLOWO2_01_FULL_44_16</name>
    <dbReference type="NCBI Taxonomy" id="1798348"/>
    <lineage>
        <taxon>Bacteria</taxon>
        <taxon>Candidatus Giovannoniibacteriota</taxon>
    </lineage>
</organism>
<reference evidence="2 3" key="1">
    <citation type="journal article" date="2016" name="Nat. Commun.">
        <title>Thousands of microbial genomes shed light on interconnected biogeochemical processes in an aquifer system.</title>
        <authorList>
            <person name="Anantharaman K."/>
            <person name="Brown C.T."/>
            <person name="Hug L.A."/>
            <person name="Sharon I."/>
            <person name="Castelle C.J."/>
            <person name="Probst A.J."/>
            <person name="Thomas B.C."/>
            <person name="Singh A."/>
            <person name="Wilkins M.J."/>
            <person name="Karaoz U."/>
            <person name="Brodie E.L."/>
            <person name="Williams K.H."/>
            <person name="Hubbard S.S."/>
            <person name="Banfield J.F."/>
        </authorList>
    </citation>
    <scope>NUCLEOTIDE SEQUENCE [LARGE SCALE GENOMIC DNA]</scope>
</reference>
<sequence>MTILQADYSSEVILMSKTHEHKFININGDDAFVWCQCGENRVANFSLTPLEIPTLPSNWKKKKGPNNKKSPAA</sequence>
<dbReference type="EMBL" id="MFIA01000003">
    <property type="protein sequence ID" value="OGF83262.1"/>
    <property type="molecule type" value="Genomic_DNA"/>
</dbReference>
<comment type="caution">
    <text evidence="2">The sequence shown here is derived from an EMBL/GenBank/DDBJ whole genome shotgun (WGS) entry which is preliminary data.</text>
</comment>
<proteinExistence type="predicted"/>
<protein>
    <submittedName>
        <fullName evidence="2">Uncharacterized protein</fullName>
    </submittedName>
</protein>
<evidence type="ECO:0000313" key="2">
    <source>
        <dbReference type="EMBL" id="OGF83262.1"/>
    </source>
</evidence>
<feature type="region of interest" description="Disordered" evidence="1">
    <location>
        <begin position="54"/>
        <end position="73"/>
    </location>
</feature>
<evidence type="ECO:0000256" key="1">
    <source>
        <dbReference type="SAM" id="MobiDB-lite"/>
    </source>
</evidence>
<dbReference type="Proteomes" id="UP000178046">
    <property type="component" value="Unassembled WGS sequence"/>
</dbReference>
<accession>A0A1F5X5R5</accession>